<dbReference type="InterPro" id="IPR036162">
    <property type="entry name" value="Resolvase-like_N_sf"/>
</dbReference>
<organism evidence="3 4">
    <name type="scientific">Afipia broomeae ATCC 49717</name>
    <dbReference type="NCBI Taxonomy" id="883078"/>
    <lineage>
        <taxon>Bacteria</taxon>
        <taxon>Pseudomonadati</taxon>
        <taxon>Pseudomonadota</taxon>
        <taxon>Alphaproteobacteria</taxon>
        <taxon>Hyphomicrobiales</taxon>
        <taxon>Nitrobacteraceae</taxon>
        <taxon>Afipia</taxon>
    </lineage>
</organism>
<dbReference type="InterPro" id="IPR038109">
    <property type="entry name" value="DNA_bind_recomb_sf"/>
</dbReference>
<reference evidence="3 4" key="1">
    <citation type="submission" date="2012-04" db="EMBL/GenBank/DDBJ databases">
        <title>The Genome Sequence of Afipia broomeae ATCC 49717.</title>
        <authorList>
            <consortium name="The Broad Institute Genome Sequencing Platform"/>
            <person name="Earl A."/>
            <person name="Ward D."/>
            <person name="Feldgarden M."/>
            <person name="Gevers D."/>
            <person name="Huys G."/>
            <person name="Walker B."/>
            <person name="Young S.K."/>
            <person name="Zeng Q."/>
            <person name="Gargeya S."/>
            <person name="Fitzgerald M."/>
            <person name="Haas B."/>
            <person name="Abouelleil A."/>
            <person name="Alvarado L."/>
            <person name="Arachchi H.M."/>
            <person name="Berlin A."/>
            <person name="Chapman S.B."/>
            <person name="Goldberg J."/>
            <person name="Griggs A."/>
            <person name="Gujja S."/>
            <person name="Hansen M."/>
            <person name="Howarth C."/>
            <person name="Imamovic A."/>
            <person name="Larimer J."/>
            <person name="McCowen C."/>
            <person name="Montmayeur A."/>
            <person name="Murphy C."/>
            <person name="Neiman D."/>
            <person name="Pearson M."/>
            <person name="Priest M."/>
            <person name="Roberts A."/>
            <person name="Saif S."/>
            <person name="Shea T."/>
            <person name="Sisk P."/>
            <person name="Sykes S."/>
            <person name="Wortman J."/>
            <person name="Nusbaum C."/>
            <person name="Birren B."/>
        </authorList>
    </citation>
    <scope>NUCLEOTIDE SEQUENCE [LARGE SCALE GENOMIC DNA]</scope>
    <source>
        <strain evidence="3 4">ATCC 49717</strain>
    </source>
</reference>
<keyword evidence="4" id="KW-1185">Reference proteome</keyword>
<dbReference type="Gene3D" id="3.90.1750.20">
    <property type="entry name" value="Putative Large Serine Recombinase, Chain B, Domain 2"/>
    <property type="match status" value="1"/>
</dbReference>
<dbReference type="SMART" id="SM00857">
    <property type="entry name" value="Resolvase"/>
    <property type="match status" value="1"/>
</dbReference>
<protein>
    <recommendedName>
        <fullName evidence="5">Resolvase/invertase-type recombinase catalytic domain-containing protein</fullName>
    </recommendedName>
</protein>
<dbReference type="AlphaFoldDB" id="K8PFC1"/>
<evidence type="ECO:0000313" key="3">
    <source>
        <dbReference type="EMBL" id="EKS41322.1"/>
    </source>
</evidence>
<sequence>MATNSLKPVRCAIYTRKSTEHGLELEFNSLDAQREACEAYIKSQASQGWRVLPQPYDDPAFSGGNLDRPALKQLLADIESGLIDVIVVYKIDRLTRSLADFAKLVETFDRKSISFVAVTQQFNTTSSMGRLTLNVLLSFAQFERELASERVRDKVAASRRKGKWTGGTVPLGYEAKDKKLVINPKEAETVRTIFRQYLQLRSFRLLVQDLDRRCIVTKRRDTKVAKYRGGIPFTYGPLAHVLKNRVYLGEVHHGGKWYPAEHKPILDQKTFDQVQALLAENRVTTQTRRSTSGALLAGKLCDDRGNYMSPSFTVKNGIRYRFYISRALMRGRKAQAGSVARIPAQLIEGLVINAIRERFALDAQTPEDQLRSHVMDSVADVVVYPEKITIRLQPDNADAIEIPWKSPVKNAPALAPSSTDTDQPDPKLLQAIVRAYVWLRDLQRGKFDSVEALAASVKLHPKVVRQELRYAFLAPSITEAILTGEQPPALTLARIPKTLPLAWSGQYRALGF</sequence>
<evidence type="ECO:0000259" key="1">
    <source>
        <dbReference type="PROSITE" id="PS51736"/>
    </source>
</evidence>
<dbReference type="InterPro" id="IPR006119">
    <property type="entry name" value="Resolv_N"/>
</dbReference>
<feature type="domain" description="Resolvase/invertase-type recombinase catalytic" evidence="1">
    <location>
        <begin position="10"/>
        <end position="162"/>
    </location>
</feature>
<name>K8PFC1_9BRAD</name>
<dbReference type="GO" id="GO:0000150">
    <property type="term" value="F:DNA strand exchange activity"/>
    <property type="evidence" value="ECO:0007669"/>
    <property type="project" value="InterPro"/>
</dbReference>
<dbReference type="PROSITE" id="PS51736">
    <property type="entry name" value="RECOMBINASES_3"/>
    <property type="match status" value="1"/>
</dbReference>
<dbReference type="SUPFAM" id="SSF53041">
    <property type="entry name" value="Resolvase-like"/>
    <property type="match status" value="1"/>
</dbReference>
<dbReference type="CDD" id="cd03768">
    <property type="entry name" value="SR_ResInv"/>
    <property type="match status" value="1"/>
</dbReference>
<evidence type="ECO:0000313" key="4">
    <source>
        <dbReference type="Proteomes" id="UP000001096"/>
    </source>
</evidence>
<dbReference type="Gene3D" id="3.40.50.1390">
    <property type="entry name" value="Resolvase, N-terminal catalytic domain"/>
    <property type="match status" value="1"/>
</dbReference>
<dbReference type="PANTHER" id="PTHR30461">
    <property type="entry name" value="DNA-INVERTASE FROM LAMBDOID PROPHAGE"/>
    <property type="match status" value="1"/>
</dbReference>
<accession>K8PFC1</accession>
<comment type="caution">
    <text evidence="3">The sequence shown here is derived from an EMBL/GenBank/DDBJ whole genome shotgun (WGS) entry which is preliminary data.</text>
</comment>
<dbReference type="RefSeq" id="WP_006019124.1">
    <property type="nucleotide sequence ID" value="NZ_KB375282.1"/>
</dbReference>
<dbReference type="eggNOG" id="COG1961">
    <property type="taxonomic scope" value="Bacteria"/>
</dbReference>
<feature type="domain" description="Recombinase" evidence="2">
    <location>
        <begin position="170"/>
        <end position="284"/>
    </location>
</feature>
<dbReference type="GO" id="GO:0003677">
    <property type="term" value="F:DNA binding"/>
    <property type="evidence" value="ECO:0007669"/>
    <property type="project" value="InterPro"/>
</dbReference>
<dbReference type="PROSITE" id="PS51737">
    <property type="entry name" value="RECOMBINASE_DNA_BIND"/>
    <property type="match status" value="1"/>
</dbReference>
<dbReference type="Pfam" id="PF07508">
    <property type="entry name" value="Recombinase"/>
    <property type="match status" value="1"/>
</dbReference>
<dbReference type="Proteomes" id="UP000001096">
    <property type="component" value="Unassembled WGS sequence"/>
</dbReference>
<evidence type="ECO:0008006" key="5">
    <source>
        <dbReference type="Google" id="ProtNLM"/>
    </source>
</evidence>
<dbReference type="PATRIC" id="fig|883078.3.peg.436"/>
<dbReference type="InterPro" id="IPR050639">
    <property type="entry name" value="SSR_resolvase"/>
</dbReference>
<dbReference type="EMBL" id="AGWX01000001">
    <property type="protein sequence ID" value="EKS41322.1"/>
    <property type="molecule type" value="Genomic_DNA"/>
</dbReference>
<dbReference type="PANTHER" id="PTHR30461:SF23">
    <property type="entry name" value="DNA RECOMBINASE-RELATED"/>
    <property type="match status" value="1"/>
</dbReference>
<dbReference type="Pfam" id="PF00239">
    <property type="entry name" value="Resolvase"/>
    <property type="match status" value="1"/>
</dbReference>
<dbReference type="InterPro" id="IPR011109">
    <property type="entry name" value="DNA_bind_recombinase_dom"/>
</dbReference>
<proteinExistence type="predicted"/>
<gene>
    <name evidence="3" type="ORF">HMPREF9695_00414</name>
</gene>
<evidence type="ECO:0000259" key="2">
    <source>
        <dbReference type="PROSITE" id="PS51737"/>
    </source>
</evidence>
<dbReference type="HOGENOM" id="CLU_010686_18_15_5"/>